<evidence type="ECO:0000313" key="13">
    <source>
        <dbReference type="EMBL" id="WBO62197.1"/>
    </source>
</evidence>
<evidence type="ECO:0000256" key="4">
    <source>
        <dbReference type="ARBA" id="ARBA00022692"/>
    </source>
</evidence>
<keyword evidence="14" id="KW-1185">Reference proteome</keyword>
<keyword evidence="7" id="KW-0067">ATP-binding</keyword>
<evidence type="ECO:0000256" key="8">
    <source>
        <dbReference type="ARBA" id="ARBA00022989"/>
    </source>
</evidence>
<dbReference type="InterPro" id="IPR038318">
    <property type="entry name" value="KdpD_sf"/>
</dbReference>
<evidence type="ECO:0000256" key="1">
    <source>
        <dbReference type="ARBA" id="ARBA00004141"/>
    </source>
</evidence>
<keyword evidence="2" id="KW-0597">Phosphoprotein</keyword>
<evidence type="ECO:0000256" key="6">
    <source>
        <dbReference type="ARBA" id="ARBA00022777"/>
    </source>
</evidence>
<keyword evidence="9" id="KW-0902">Two-component regulatory system</keyword>
<gene>
    <name evidence="13" type="ORF">O1G22_04855</name>
</gene>
<feature type="transmembrane region" description="Helical" evidence="11">
    <location>
        <begin position="64"/>
        <end position="88"/>
    </location>
</feature>
<evidence type="ECO:0000256" key="10">
    <source>
        <dbReference type="ARBA" id="ARBA00023136"/>
    </source>
</evidence>
<evidence type="ECO:0000256" key="5">
    <source>
        <dbReference type="ARBA" id="ARBA00022741"/>
    </source>
</evidence>
<keyword evidence="4 11" id="KW-0812">Transmembrane</keyword>
<dbReference type="InterPro" id="IPR025201">
    <property type="entry name" value="KdpD_TM"/>
</dbReference>
<reference evidence="13 14" key="1">
    <citation type="submission" date="2022-12" db="EMBL/GenBank/DDBJ databases">
        <authorList>
            <person name="Mo P."/>
        </authorList>
    </citation>
    <scope>NUCLEOTIDE SEQUENCE [LARGE SCALE GENOMIC DNA]</scope>
    <source>
        <strain evidence="13 14">HUAS 2-6</strain>
    </source>
</reference>
<comment type="subcellular location">
    <subcellularLocation>
        <location evidence="1">Membrane</location>
        <topology evidence="1">Multi-pass membrane protein</topology>
    </subcellularLocation>
</comment>
<dbReference type="RefSeq" id="WP_270080141.1">
    <property type="nucleotide sequence ID" value="NZ_CP115300.1"/>
</dbReference>
<evidence type="ECO:0000256" key="2">
    <source>
        <dbReference type="ARBA" id="ARBA00022553"/>
    </source>
</evidence>
<keyword evidence="8 11" id="KW-1133">Transmembrane helix</keyword>
<evidence type="ECO:0000256" key="9">
    <source>
        <dbReference type="ARBA" id="ARBA00023012"/>
    </source>
</evidence>
<evidence type="ECO:0000256" key="11">
    <source>
        <dbReference type="SAM" id="Phobius"/>
    </source>
</evidence>
<name>A0ABY7NVI9_9ACTN</name>
<feature type="domain" description="Sensor protein KdpD transmembrane" evidence="12">
    <location>
        <begin position="3"/>
        <end position="96"/>
    </location>
</feature>
<keyword evidence="6" id="KW-0418">Kinase</keyword>
<dbReference type="Pfam" id="PF13493">
    <property type="entry name" value="DUF4118"/>
    <property type="match status" value="1"/>
</dbReference>
<keyword evidence="3" id="KW-0808">Transferase</keyword>
<protein>
    <submittedName>
        <fullName evidence="13">DUF4118 domain-containing protein</fullName>
    </submittedName>
</protein>
<dbReference type="Gene3D" id="1.20.120.620">
    <property type="entry name" value="Backbone structure of the membrane domain of e. Coli histidine kinase receptor kdpd"/>
    <property type="match status" value="1"/>
</dbReference>
<proteinExistence type="predicted"/>
<evidence type="ECO:0000256" key="3">
    <source>
        <dbReference type="ARBA" id="ARBA00022679"/>
    </source>
</evidence>
<accession>A0ABY7NVI9</accession>
<sequence length="171" mass="17403">MTALLLPGRQSPGLVGALLCTLLTVVLAAAVGGLGPAALAPVTGFLAAGLLYTRPYYSLRVGRLIDLVGLLALAVVGTTIGLLVDILARQALQVTRAQAEAESLACLVADTLSAGTLAPADLVDALRRTFELEGVTLLRRTGTESPLTLPGWGRAREDCFGGNGSAATLPG</sequence>
<dbReference type="EMBL" id="CP115300">
    <property type="protein sequence ID" value="WBO62197.1"/>
    <property type="molecule type" value="Genomic_DNA"/>
</dbReference>
<evidence type="ECO:0000256" key="7">
    <source>
        <dbReference type="ARBA" id="ARBA00022840"/>
    </source>
</evidence>
<keyword evidence="10 11" id="KW-0472">Membrane</keyword>
<keyword evidence="5" id="KW-0547">Nucleotide-binding</keyword>
<dbReference type="Proteomes" id="UP001212326">
    <property type="component" value="Chromosome"/>
</dbReference>
<organism evidence="13 14">
    <name type="scientific">Streptomyces camelliae</name>
    <dbReference type="NCBI Taxonomy" id="3004093"/>
    <lineage>
        <taxon>Bacteria</taxon>
        <taxon>Bacillati</taxon>
        <taxon>Actinomycetota</taxon>
        <taxon>Actinomycetes</taxon>
        <taxon>Kitasatosporales</taxon>
        <taxon>Streptomycetaceae</taxon>
        <taxon>Streptomyces</taxon>
    </lineage>
</organism>
<evidence type="ECO:0000313" key="14">
    <source>
        <dbReference type="Proteomes" id="UP001212326"/>
    </source>
</evidence>
<evidence type="ECO:0000259" key="12">
    <source>
        <dbReference type="Pfam" id="PF13493"/>
    </source>
</evidence>